<evidence type="ECO:0000256" key="1">
    <source>
        <dbReference type="ARBA" id="ARBA00008724"/>
    </source>
</evidence>
<dbReference type="GO" id="GO:0003677">
    <property type="term" value="F:DNA binding"/>
    <property type="evidence" value="ECO:0007669"/>
    <property type="project" value="UniProtKB-KW"/>
</dbReference>
<dbReference type="Pfam" id="PF20772">
    <property type="entry name" value="TACO1_YebC_N"/>
    <property type="match status" value="1"/>
</dbReference>
<dbReference type="HAMAP" id="MF_00693">
    <property type="entry name" value="Transcrip_reg_TACO1"/>
    <property type="match status" value="1"/>
</dbReference>
<dbReference type="Pfam" id="PF01709">
    <property type="entry name" value="Transcrip_reg"/>
    <property type="match status" value="1"/>
</dbReference>
<evidence type="ECO:0000313" key="8">
    <source>
        <dbReference type="EMBL" id="GAQ91772.1"/>
    </source>
</evidence>
<dbReference type="OMA" id="FGPGGCM"/>
<dbReference type="PANTHER" id="PTHR12532">
    <property type="entry name" value="TRANSLATIONAL ACTIVATOR OF CYTOCHROME C OXIDASE 1"/>
    <property type="match status" value="1"/>
</dbReference>
<evidence type="ECO:0000313" key="9">
    <source>
        <dbReference type="Proteomes" id="UP000054558"/>
    </source>
</evidence>
<accession>A0A1Y1INV7</accession>
<evidence type="ECO:0000256" key="3">
    <source>
        <dbReference type="ARBA" id="ARBA00023015"/>
    </source>
</evidence>
<feature type="domain" description="TACO1/YebC-like second and third" evidence="6">
    <location>
        <begin position="118"/>
        <end position="284"/>
    </location>
</feature>
<comment type="similarity">
    <text evidence="1">Belongs to the TACO1 family.</text>
</comment>
<dbReference type="PANTHER" id="PTHR12532:SF0">
    <property type="entry name" value="TRANSLATIONAL ACTIVATOR OF CYTOCHROME C OXIDASE 1"/>
    <property type="match status" value="1"/>
</dbReference>
<evidence type="ECO:0000259" key="6">
    <source>
        <dbReference type="Pfam" id="PF01709"/>
    </source>
</evidence>
<keyword evidence="3" id="KW-0805">Transcription regulation</keyword>
<keyword evidence="4" id="KW-0238">DNA-binding</keyword>
<dbReference type="EMBL" id="DF237798">
    <property type="protein sequence ID" value="GAQ91772.1"/>
    <property type="molecule type" value="Genomic_DNA"/>
</dbReference>
<evidence type="ECO:0000259" key="7">
    <source>
        <dbReference type="Pfam" id="PF20772"/>
    </source>
</evidence>
<dbReference type="InterPro" id="IPR002876">
    <property type="entry name" value="Transcrip_reg_TACO1-like"/>
</dbReference>
<dbReference type="Gene3D" id="3.30.70.980">
    <property type="match status" value="2"/>
</dbReference>
<dbReference type="InterPro" id="IPR029072">
    <property type="entry name" value="YebC-like"/>
</dbReference>
<reference evidence="8 9" key="1">
    <citation type="journal article" date="2014" name="Nat. Commun.">
        <title>Klebsormidium flaccidum genome reveals primary factors for plant terrestrial adaptation.</title>
        <authorList>
            <person name="Hori K."/>
            <person name="Maruyama F."/>
            <person name="Fujisawa T."/>
            <person name="Togashi T."/>
            <person name="Yamamoto N."/>
            <person name="Seo M."/>
            <person name="Sato S."/>
            <person name="Yamada T."/>
            <person name="Mori H."/>
            <person name="Tajima N."/>
            <person name="Moriyama T."/>
            <person name="Ikeuchi M."/>
            <person name="Watanabe M."/>
            <person name="Wada H."/>
            <person name="Kobayashi K."/>
            <person name="Saito M."/>
            <person name="Masuda T."/>
            <person name="Sasaki-Sekimoto Y."/>
            <person name="Mashiguchi K."/>
            <person name="Awai K."/>
            <person name="Shimojima M."/>
            <person name="Masuda S."/>
            <person name="Iwai M."/>
            <person name="Nobusawa T."/>
            <person name="Narise T."/>
            <person name="Kondo S."/>
            <person name="Saito H."/>
            <person name="Sato R."/>
            <person name="Murakawa M."/>
            <person name="Ihara Y."/>
            <person name="Oshima-Yamada Y."/>
            <person name="Ohtaka K."/>
            <person name="Satoh M."/>
            <person name="Sonobe K."/>
            <person name="Ishii M."/>
            <person name="Ohtani R."/>
            <person name="Kanamori-Sato M."/>
            <person name="Honoki R."/>
            <person name="Miyazaki D."/>
            <person name="Mochizuki H."/>
            <person name="Umetsu J."/>
            <person name="Higashi K."/>
            <person name="Shibata D."/>
            <person name="Kamiya Y."/>
            <person name="Sato N."/>
            <person name="Nakamura Y."/>
            <person name="Tabata S."/>
            <person name="Ida S."/>
            <person name="Kurokawa K."/>
            <person name="Ohta H."/>
        </authorList>
    </citation>
    <scope>NUCLEOTIDE SEQUENCE [LARGE SCALE GENOMIC DNA]</scope>
    <source>
        <strain evidence="8 9">NIES-2285</strain>
    </source>
</reference>
<dbReference type="Proteomes" id="UP000054558">
    <property type="component" value="Unassembled WGS sequence"/>
</dbReference>
<keyword evidence="9" id="KW-1185">Reference proteome</keyword>
<organism evidence="8 9">
    <name type="scientific">Klebsormidium nitens</name>
    <name type="common">Green alga</name>
    <name type="synonym">Ulothrix nitens</name>
    <dbReference type="NCBI Taxonomy" id="105231"/>
    <lineage>
        <taxon>Eukaryota</taxon>
        <taxon>Viridiplantae</taxon>
        <taxon>Streptophyta</taxon>
        <taxon>Klebsormidiophyceae</taxon>
        <taxon>Klebsormidiales</taxon>
        <taxon>Klebsormidiaceae</taxon>
        <taxon>Klebsormidium</taxon>
    </lineage>
</organism>
<dbReference type="FunFam" id="1.10.10.200:FF:000004">
    <property type="entry name" value="Probable transcriptional regulatory protein BSBG_02618"/>
    <property type="match status" value="1"/>
</dbReference>
<dbReference type="GO" id="GO:0005737">
    <property type="term" value="C:cytoplasm"/>
    <property type="evidence" value="ECO:0007669"/>
    <property type="project" value="UniProtKB-ARBA"/>
</dbReference>
<sequence>MRSSNSAWGASAFAEGLRWGGGNAKEARRGFLTSPIMMGRRAAKIATRKGAQDKKKAKVYGRIGKQIISAVKAGGTDANANVQLAAVLQAARQSNVPKDIIDRNIKKASDKDQAEYIQQTYEVYGAGGVGIVVEAFTDNLNRAAANIRDAVKKAGGKMADPGSVLFNFERKGIISVFADELEADDLMMAAMDAGADDVKLPEENEDSEEEEGSRRFKVISEMDQFSAVKSSLAENSIHIDEEDSGLAMVPLAHIEVDDAAGEVNEAIMERLLDLDDVDSVFSNMAT</sequence>
<dbReference type="NCBIfam" id="TIGR01033">
    <property type="entry name" value="YebC/PmpR family DNA-binding transcriptional regulator"/>
    <property type="match status" value="1"/>
</dbReference>
<dbReference type="InterPro" id="IPR049083">
    <property type="entry name" value="TACO1_YebC_N"/>
</dbReference>
<protein>
    <submittedName>
        <fullName evidence="8">YebC-related</fullName>
    </submittedName>
</protein>
<dbReference type="NCBIfam" id="NF009044">
    <property type="entry name" value="PRK12378.1"/>
    <property type="match status" value="1"/>
</dbReference>
<feature type="domain" description="TACO1/YebC-like N-terminal" evidence="7">
    <location>
        <begin position="40"/>
        <end position="110"/>
    </location>
</feature>
<proteinExistence type="inferred from homology"/>
<evidence type="ECO:0000256" key="2">
    <source>
        <dbReference type="ARBA" id="ARBA00022490"/>
    </source>
</evidence>
<dbReference type="STRING" id="105231.A0A1Y1INV7"/>
<dbReference type="AlphaFoldDB" id="A0A1Y1INV7"/>
<keyword evidence="5" id="KW-0804">Transcription</keyword>
<dbReference type="OrthoDB" id="2017544at2759"/>
<keyword evidence="2" id="KW-0963">Cytoplasm</keyword>
<name>A0A1Y1INV7_KLENI</name>
<dbReference type="InterPro" id="IPR017856">
    <property type="entry name" value="Integrase-like_N"/>
</dbReference>
<evidence type="ECO:0000256" key="5">
    <source>
        <dbReference type="ARBA" id="ARBA00023163"/>
    </source>
</evidence>
<evidence type="ECO:0000256" key="4">
    <source>
        <dbReference type="ARBA" id="ARBA00023125"/>
    </source>
</evidence>
<dbReference type="InterPro" id="IPR026564">
    <property type="entry name" value="Transcrip_reg_TACO1-like_dom3"/>
</dbReference>
<dbReference type="Gene3D" id="1.10.10.200">
    <property type="match status" value="1"/>
</dbReference>
<gene>
    <name evidence="8" type="ORF">KFL_008490060</name>
</gene>
<dbReference type="SUPFAM" id="SSF75625">
    <property type="entry name" value="YebC-like"/>
    <property type="match status" value="1"/>
</dbReference>
<dbReference type="InterPro" id="IPR048300">
    <property type="entry name" value="TACO1_YebC-like_2nd/3rd_dom"/>
</dbReference>